<dbReference type="KEGG" id="apo:Arcpr_0521"/>
<dbReference type="AlphaFoldDB" id="D2RH12"/>
<keyword evidence="2" id="KW-1185">Reference proteome</keyword>
<dbReference type="HOGENOM" id="CLU_1028963_0_0_2"/>
<evidence type="ECO:0000313" key="1">
    <source>
        <dbReference type="EMBL" id="ADB57587.1"/>
    </source>
</evidence>
<dbReference type="RefSeq" id="WP_012939923.1">
    <property type="nucleotide sequence ID" value="NC_013741.1"/>
</dbReference>
<gene>
    <name evidence="1" type="ordered locus">Arcpr_0521</name>
</gene>
<evidence type="ECO:0008006" key="3">
    <source>
        <dbReference type="Google" id="ProtNLM"/>
    </source>
</evidence>
<organism evidence="1 2">
    <name type="scientific">Archaeoglobus profundus (strain DSM 5631 / JCM 9629 / NBRC 100127 / Av18)</name>
    <dbReference type="NCBI Taxonomy" id="572546"/>
    <lineage>
        <taxon>Archaea</taxon>
        <taxon>Methanobacteriati</taxon>
        <taxon>Methanobacteriota</taxon>
        <taxon>Archaeoglobi</taxon>
        <taxon>Archaeoglobales</taxon>
        <taxon>Archaeoglobaceae</taxon>
        <taxon>Archaeoglobus</taxon>
    </lineage>
</organism>
<dbReference type="eggNOG" id="arCOG12196">
    <property type="taxonomic scope" value="Archaea"/>
</dbReference>
<proteinExistence type="predicted"/>
<name>D2RH12_ARCPA</name>
<dbReference type="Gene3D" id="3.40.50.300">
    <property type="entry name" value="P-loop containing nucleotide triphosphate hydrolases"/>
    <property type="match status" value="1"/>
</dbReference>
<accession>D2RH12</accession>
<dbReference type="Proteomes" id="UP000001901">
    <property type="component" value="Chromosome"/>
</dbReference>
<dbReference type="STRING" id="572546.Arcpr_0521"/>
<dbReference type="EMBL" id="CP001857">
    <property type="protein sequence ID" value="ADB57587.1"/>
    <property type="molecule type" value="Genomic_DNA"/>
</dbReference>
<dbReference type="GeneID" id="8739180"/>
<reference evidence="1 2" key="1">
    <citation type="journal article" date="2010" name="Stand. Genomic Sci.">
        <title>Complete genome sequence of Archaeoglobus profundus type strain (AV18).</title>
        <authorList>
            <person name="von Jan M."/>
            <person name="Lapidus A."/>
            <person name="Del Rio T.G."/>
            <person name="Copeland A."/>
            <person name="Tice H."/>
            <person name="Cheng J.F."/>
            <person name="Lucas S."/>
            <person name="Chen F."/>
            <person name="Nolan M."/>
            <person name="Goodwin L."/>
            <person name="Han C."/>
            <person name="Pitluck S."/>
            <person name="Liolios K."/>
            <person name="Ivanova N."/>
            <person name="Mavromatis K."/>
            <person name="Ovchinnikova G."/>
            <person name="Chertkov O."/>
            <person name="Pati A."/>
            <person name="Chen A."/>
            <person name="Palaniappan K."/>
            <person name="Land M."/>
            <person name="Hauser L."/>
            <person name="Chang Y.J."/>
            <person name="Jeffries C.D."/>
            <person name="Saunders E."/>
            <person name="Brettin T."/>
            <person name="Detter J.C."/>
            <person name="Chain P."/>
            <person name="Eichinger K."/>
            <person name="Huber H."/>
            <person name="Spring S."/>
            <person name="Rohde M."/>
            <person name="Goker M."/>
            <person name="Wirth R."/>
            <person name="Woyke T."/>
            <person name="Bristow J."/>
            <person name="Eisen J.A."/>
            <person name="Markowitz V."/>
            <person name="Hugenholtz P."/>
            <person name="Kyrpides N.C."/>
            <person name="Klenk H.P."/>
        </authorList>
    </citation>
    <scope>NUCLEOTIDE SEQUENCE [LARGE SCALE GENOMIC DNA]</scope>
    <source>
        <strain evidence="2">DSM 5631 / JCM 9629 / NBRC 100127 / Av18</strain>
    </source>
</reference>
<evidence type="ECO:0000313" key="2">
    <source>
        <dbReference type="Proteomes" id="UP000001901"/>
    </source>
</evidence>
<dbReference type="PaxDb" id="572546-Arcpr_0521"/>
<dbReference type="InterPro" id="IPR027417">
    <property type="entry name" value="P-loop_NTPase"/>
</dbReference>
<sequence length="270" mass="32556">MNLHGFNPFMDYHKLDLSYYKKIYSEIYQRFRTYRDVVPTSLNEVVELFDYLNDIQEEIIIQPNRCHFILSQLSKRYDCPFIHIIRNPIDVWFGQTIEMFALADNIRRARIILRLSKIKYKKLSALLIAPILRYILVIILPNKKTLNCCQVSENFNLIKDKFNLGYPNFLDPLDKMLVVWTYCNYHAFKQAEECDRGMVVYYEQVTKEPEKWFKIMSDFSGVNFDLKYAKILKPRITKDEKLRKHFVERLERLGLIDMVNEFYPPERWFG</sequence>
<protein>
    <recommendedName>
        <fullName evidence="3">Sulfotransferase</fullName>
    </recommendedName>
</protein>
<dbReference type="SUPFAM" id="SSF52540">
    <property type="entry name" value="P-loop containing nucleoside triphosphate hydrolases"/>
    <property type="match status" value="1"/>
</dbReference>